<evidence type="ECO:0000256" key="3">
    <source>
        <dbReference type="ARBA" id="ARBA00023241"/>
    </source>
</evidence>
<keyword evidence="1" id="KW-0521">NADP</keyword>
<dbReference type="SUPFAM" id="SSF51735">
    <property type="entry name" value="NAD(P)-binding Rossmann-fold domains"/>
    <property type="match status" value="1"/>
</dbReference>
<dbReference type="Gene3D" id="3.40.50.720">
    <property type="entry name" value="NAD(P)-binding Rossmann-like Domain"/>
    <property type="match status" value="1"/>
</dbReference>
<evidence type="ECO:0000256" key="4">
    <source>
        <dbReference type="ARBA" id="ARBA00023445"/>
    </source>
</evidence>
<dbReference type="InterPro" id="IPR001509">
    <property type="entry name" value="Epimerase_deHydtase"/>
</dbReference>
<dbReference type="GO" id="GO:0047890">
    <property type="term" value="F:flavanone 4-reductase activity"/>
    <property type="evidence" value="ECO:0007669"/>
    <property type="project" value="UniProtKB-EC"/>
</dbReference>
<comment type="similarity">
    <text evidence="4">Belongs to the NAD(P)-dependent epimerase/dehydratase family. Dihydroflavonol-4-reductase subfamily.</text>
</comment>
<gene>
    <name evidence="12" type="ORF">F2Q68_00019994</name>
</gene>
<evidence type="ECO:0000256" key="9">
    <source>
        <dbReference type="ARBA" id="ARBA00049132"/>
    </source>
</evidence>
<dbReference type="GO" id="GO:0045552">
    <property type="term" value="F:dihydroflavanol 4-reductase activity"/>
    <property type="evidence" value="ECO:0007669"/>
    <property type="project" value="UniProtKB-EC"/>
</dbReference>
<comment type="catalytic activity">
    <reaction evidence="9">
        <text>a (2R,3S,4S)-leucoanthocyanidin + NADP(+) = a (2R,3R)-dihydroflavonol + NADPH + H(+)</text>
        <dbReference type="Rhea" id="RHEA:54444"/>
        <dbReference type="ChEBI" id="CHEBI:15378"/>
        <dbReference type="ChEBI" id="CHEBI:57783"/>
        <dbReference type="ChEBI" id="CHEBI:58349"/>
        <dbReference type="ChEBI" id="CHEBI:138176"/>
        <dbReference type="ChEBI" id="CHEBI:138188"/>
        <dbReference type="EC" id="1.1.1.219"/>
    </reaction>
</comment>
<dbReference type="Proteomes" id="UP000712281">
    <property type="component" value="Unassembled WGS sequence"/>
</dbReference>
<dbReference type="AlphaFoldDB" id="A0A8S9G175"/>
<dbReference type="Pfam" id="PF04571">
    <property type="entry name" value="Lipin_N"/>
    <property type="match status" value="1"/>
</dbReference>
<dbReference type="InterPro" id="IPR036291">
    <property type="entry name" value="NAD(P)-bd_dom_sf"/>
</dbReference>
<evidence type="ECO:0000256" key="8">
    <source>
        <dbReference type="ARBA" id="ARBA00048870"/>
    </source>
</evidence>
<evidence type="ECO:0000259" key="10">
    <source>
        <dbReference type="Pfam" id="PF01370"/>
    </source>
</evidence>
<dbReference type="EC" id="1.1.1.219" evidence="6"/>
<proteinExistence type="inferred from homology"/>
<sequence length="447" mass="49681">MNAVGRIGSYIYRGVGTVSGPFHPFGGAIDIIVVQQPDGSFKSSPWYVRFGKFQGVLKNKRNLIKIEIKKFYQSRKSQRTVIVNMIGDKTPLYGSGSTLVPPPPPAPIPIKSKKKKGPIVIVEPPAPPAPVPMRLNFTVRSHAYVLGKLVHPKFYKRINEVIKPTVNGVLGITKACDKAKTVRRIVFTSSAGTVNVEEHQKNVYDENDWSDLDFIMSKKMTGWMYFMSKTLAEKAAWDYAKEKGIDFISIIPTLVIGPFITTSMPPSLITALSPITRNEAHYSIIRQGQYVHLDDLCNAHIFLYEQAAAKGRYVCSSHDATILTISEFLRQKYPEYNAPSTFEGVDENLKSIMFSSKKLIDMGFNFKYSLEDMLVESIETCRQKGFLPVTLPEHLKSEDKVPGSDDNKEIKNGSAGLTDGMVACKKTEPGMAGEKADSHMSAQQICA</sequence>
<evidence type="ECO:0000313" key="12">
    <source>
        <dbReference type="EMBL" id="KAF2538999.1"/>
    </source>
</evidence>
<evidence type="ECO:0000256" key="5">
    <source>
        <dbReference type="ARBA" id="ARBA00039055"/>
    </source>
</evidence>
<reference evidence="12" key="1">
    <citation type="submission" date="2019-12" db="EMBL/GenBank/DDBJ databases">
        <title>Genome sequencing and annotation of Brassica cretica.</title>
        <authorList>
            <person name="Studholme D.J."/>
            <person name="Sarris P.F."/>
        </authorList>
    </citation>
    <scope>NUCLEOTIDE SEQUENCE</scope>
    <source>
        <strain evidence="12">PFS-001/15</strain>
        <tissue evidence="12">Leaf</tissue>
    </source>
</reference>
<dbReference type="EC" id="1.1.1.234" evidence="5"/>
<evidence type="ECO:0000256" key="1">
    <source>
        <dbReference type="ARBA" id="ARBA00022857"/>
    </source>
</evidence>
<dbReference type="PANTHER" id="PTHR10366">
    <property type="entry name" value="NAD DEPENDENT EPIMERASE/DEHYDRATASE"/>
    <property type="match status" value="1"/>
</dbReference>
<dbReference type="InterPro" id="IPR050425">
    <property type="entry name" value="NAD(P)_dehydrat-like"/>
</dbReference>
<evidence type="ECO:0000256" key="2">
    <source>
        <dbReference type="ARBA" id="ARBA00023002"/>
    </source>
</evidence>
<evidence type="ECO:0000313" key="13">
    <source>
        <dbReference type="Proteomes" id="UP000712281"/>
    </source>
</evidence>
<evidence type="ECO:0000259" key="11">
    <source>
        <dbReference type="Pfam" id="PF04571"/>
    </source>
</evidence>
<comment type="caution">
    <text evidence="12">The sequence shown here is derived from an EMBL/GenBank/DDBJ whole genome shotgun (WGS) entry which is preliminary data.</text>
</comment>
<comment type="catalytic activity">
    <reaction evidence="8">
        <text>(2S)-flavan-4-ol + NADP(+) = (2S)-flavanone + NADPH + H(+)</text>
        <dbReference type="Rhea" id="RHEA:11228"/>
        <dbReference type="ChEBI" id="CHEBI:15378"/>
        <dbReference type="ChEBI" id="CHEBI:15605"/>
        <dbReference type="ChEBI" id="CHEBI:15606"/>
        <dbReference type="ChEBI" id="CHEBI:57783"/>
        <dbReference type="ChEBI" id="CHEBI:58349"/>
        <dbReference type="EC" id="1.1.1.234"/>
    </reaction>
</comment>
<dbReference type="PANTHER" id="PTHR10366:SF564">
    <property type="entry name" value="STEROL-4-ALPHA-CARBOXYLATE 3-DEHYDROGENASE, DECARBOXYLATING"/>
    <property type="match status" value="1"/>
</dbReference>
<accession>A0A8S9G175</accession>
<feature type="domain" description="NAD-dependent epimerase/dehydratase" evidence="10">
    <location>
        <begin position="156"/>
        <end position="312"/>
    </location>
</feature>
<evidence type="ECO:0000256" key="7">
    <source>
        <dbReference type="ARBA" id="ARBA00042087"/>
    </source>
</evidence>
<organism evidence="12 13">
    <name type="scientific">Brassica cretica</name>
    <name type="common">Mustard</name>
    <dbReference type="NCBI Taxonomy" id="69181"/>
    <lineage>
        <taxon>Eukaryota</taxon>
        <taxon>Viridiplantae</taxon>
        <taxon>Streptophyta</taxon>
        <taxon>Embryophyta</taxon>
        <taxon>Tracheophyta</taxon>
        <taxon>Spermatophyta</taxon>
        <taxon>Magnoliopsida</taxon>
        <taxon>eudicotyledons</taxon>
        <taxon>Gunneridae</taxon>
        <taxon>Pentapetalae</taxon>
        <taxon>rosids</taxon>
        <taxon>malvids</taxon>
        <taxon>Brassicales</taxon>
        <taxon>Brassicaceae</taxon>
        <taxon>Brassiceae</taxon>
        <taxon>Brassica</taxon>
    </lineage>
</organism>
<protein>
    <recommendedName>
        <fullName evidence="7">Flavanone 4-reductase</fullName>
        <ecNumber evidence="6">1.1.1.219</ecNumber>
        <ecNumber evidence="5">1.1.1.234</ecNumber>
    </recommendedName>
</protein>
<dbReference type="FunFam" id="3.40.50.720:FF:000085">
    <property type="entry name" value="Dihydroflavonol reductase"/>
    <property type="match status" value="1"/>
</dbReference>
<keyword evidence="3" id="KW-0284">Flavonoid biosynthesis</keyword>
<dbReference type="GO" id="GO:0009718">
    <property type="term" value="P:anthocyanin-containing compound biosynthetic process"/>
    <property type="evidence" value="ECO:0007669"/>
    <property type="project" value="TreeGrafter"/>
</dbReference>
<dbReference type="EMBL" id="QGKW02002228">
    <property type="protein sequence ID" value="KAF2538999.1"/>
    <property type="molecule type" value="Genomic_DNA"/>
</dbReference>
<keyword evidence="2" id="KW-0560">Oxidoreductase</keyword>
<name>A0A8S9G175_BRACR</name>
<feature type="domain" description="Lipin N-terminal" evidence="11">
    <location>
        <begin position="1"/>
        <end position="69"/>
    </location>
</feature>
<evidence type="ECO:0000256" key="6">
    <source>
        <dbReference type="ARBA" id="ARBA00039057"/>
    </source>
</evidence>
<dbReference type="Pfam" id="PF01370">
    <property type="entry name" value="Epimerase"/>
    <property type="match status" value="1"/>
</dbReference>
<dbReference type="InterPro" id="IPR007651">
    <property type="entry name" value="Lipin_N"/>
</dbReference>